<feature type="region of interest" description="Disordered" evidence="1">
    <location>
        <begin position="202"/>
        <end position="234"/>
    </location>
</feature>
<keyword evidence="2" id="KW-0732">Signal</keyword>
<name>A0A6A6XER4_9PLEO</name>
<evidence type="ECO:0000313" key="3">
    <source>
        <dbReference type="EMBL" id="KAF2794533.1"/>
    </source>
</evidence>
<dbReference type="Proteomes" id="UP000799757">
    <property type="component" value="Unassembled WGS sequence"/>
</dbReference>
<accession>A0A6A6XER4</accession>
<protein>
    <recommendedName>
        <fullName evidence="5">DUF1753-domain-containing protein</fullName>
    </recommendedName>
</protein>
<dbReference type="OrthoDB" id="3945378at2759"/>
<feature type="chain" id="PRO_5025617045" description="DUF1753-domain-containing protein" evidence="2">
    <location>
        <begin position="27"/>
        <end position="451"/>
    </location>
</feature>
<evidence type="ECO:0000256" key="2">
    <source>
        <dbReference type="SAM" id="SignalP"/>
    </source>
</evidence>
<dbReference type="EMBL" id="MU001888">
    <property type="protein sequence ID" value="KAF2794533.1"/>
    <property type="molecule type" value="Genomic_DNA"/>
</dbReference>
<dbReference type="AlphaFoldDB" id="A0A6A6XER4"/>
<sequence length="451" mass="49781">MVSLFIASFFVFVSVCTIILPHHTQAHPLATPQPSSAILALSSNATQVPSSSCGFDGNADVYGPGIRIGIYTQTLAVFLTKYFVVSHAPILRDSITIFSIALISVSLVFAVHTSTTYAVEFFIVVQILSWNCLTGVRGRNSYSITTFGNRTIRVLGTEAFNMGASVLHAWFWFGGIERFERMECGTKVFFFAKAMESFKELKGRKGQEDAAKDEKDGGNPEGYMNNDQDSESIRHGTPELIGLLSKEVEPHHRLSIEETHTHIVNASAASSTWNSDSTRADDERMSQKVSWIKKQLSRAPSPEHPPLHSPNQIPEASQSTYGPSTEHRIPPFEDLYLSELFLAHYTAISSAQSQARHPTLYKNLLRLCLIPRPMIPNDSSNSPIPSAAVQVPAYTTCLKAIVKALVTFRFPRSAALAYTHLFRTRSLDPLNGPAQLYTRSHTPLPPTAPSQ</sequence>
<feature type="region of interest" description="Disordered" evidence="1">
    <location>
        <begin position="267"/>
        <end position="325"/>
    </location>
</feature>
<feature type="compositionally biased region" description="Polar residues" evidence="1">
    <location>
        <begin position="309"/>
        <end position="323"/>
    </location>
</feature>
<feature type="compositionally biased region" description="Basic and acidic residues" evidence="1">
    <location>
        <begin position="202"/>
        <end position="218"/>
    </location>
</feature>
<evidence type="ECO:0000256" key="1">
    <source>
        <dbReference type="SAM" id="MobiDB-lite"/>
    </source>
</evidence>
<organism evidence="3 4">
    <name type="scientific">Melanomma pulvis-pyrius CBS 109.77</name>
    <dbReference type="NCBI Taxonomy" id="1314802"/>
    <lineage>
        <taxon>Eukaryota</taxon>
        <taxon>Fungi</taxon>
        <taxon>Dikarya</taxon>
        <taxon>Ascomycota</taxon>
        <taxon>Pezizomycotina</taxon>
        <taxon>Dothideomycetes</taxon>
        <taxon>Pleosporomycetidae</taxon>
        <taxon>Pleosporales</taxon>
        <taxon>Melanommataceae</taxon>
        <taxon>Melanomma</taxon>
    </lineage>
</organism>
<evidence type="ECO:0008006" key="5">
    <source>
        <dbReference type="Google" id="ProtNLM"/>
    </source>
</evidence>
<keyword evidence="4" id="KW-1185">Reference proteome</keyword>
<proteinExistence type="predicted"/>
<gene>
    <name evidence="3" type="ORF">K505DRAFT_383916</name>
</gene>
<feature type="signal peptide" evidence="2">
    <location>
        <begin position="1"/>
        <end position="26"/>
    </location>
</feature>
<reference evidence="3" key="1">
    <citation type="journal article" date="2020" name="Stud. Mycol.">
        <title>101 Dothideomycetes genomes: a test case for predicting lifestyles and emergence of pathogens.</title>
        <authorList>
            <person name="Haridas S."/>
            <person name="Albert R."/>
            <person name="Binder M."/>
            <person name="Bloem J."/>
            <person name="Labutti K."/>
            <person name="Salamov A."/>
            <person name="Andreopoulos B."/>
            <person name="Baker S."/>
            <person name="Barry K."/>
            <person name="Bills G."/>
            <person name="Bluhm B."/>
            <person name="Cannon C."/>
            <person name="Castanera R."/>
            <person name="Culley D."/>
            <person name="Daum C."/>
            <person name="Ezra D."/>
            <person name="Gonzalez J."/>
            <person name="Henrissat B."/>
            <person name="Kuo A."/>
            <person name="Liang C."/>
            <person name="Lipzen A."/>
            <person name="Lutzoni F."/>
            <person name="Magnuson J."/>
            <person name="Mondo S."/>
            <person name="Nolan M."/>
            <person name="Ohm R."/>
            <person name="Pangilinan J."/>
            <person name="Park H.-J."/>
            <person name="Ramirez L."/>
            <person name="Alfaro M."/>
            <person name="Sun H."/>
            <person name="Tritt A."/>
            <person name="Yoshinaga Y."/>
            <person name="Zwiers L.-H."/>
            <person name="Turgeon B."/>
            <person name="Goodwin S."/>
            <person name="Spatafora J."/>
            <person name="Crous P."/>
            <person name="Grigoriev I."/>
        </authorList>
    </citation>
    <scope>NUCLEOTIDE SEQUENCE</scope>
    <source>
        <strain evidence="3">CBS 109.77</strain>
    </source>
</reference>
<evidence type="ECO:0000313" key="4">
    <source>
        <dbReference type="Proteomes" id="UP000799757"/>
    </source>
</evidence>
<feature type="compositionally biased region" description="Polar residues" evidence="1">
    <location>
        <begin position="267"/>
        <end position="277"/>
    </location>
</feature>